<dbReference type="EMBL" id="LFNT01000226">
    <property type="protein sequence ID" value="KMS65866.1"/>
    <property type="molecule type" value="Genomic_DNA"/>
</dbReference>
<dbReference type="PANTHER" id="PTHR43775:SF51">
    <property type="entry name" value="INACTIVE PHENOLPHTHIOCEROL SYNTHESIS POLYKETIDE SYNTHASE TYPE I PKS1-RELATED"/>
    <property type="match status" value="1"/>
</dbReference>
<dbReference type="SUPFAM" id="SSF51735">
    <property type="entry name" value="NAD(P)-binding Rossmann-fold domains"/>
    <property type="match status" value="2"/>
</dbReference>
<name>A0A0J7YQK3_STRVR</name>
<dbReference type="OrthoDB" id="9778690at2"/>
<dbReference type="Gene3D" id="3.90.180.10">
    <property type="entry name" value="Medium-chain alcohol dehydrogenases, catalytic domain"/>
    <property type="match status" value="1"/>
</dbReference>
<dbReference type="Proteomes" id="UP000037432">
    <property type="component" value="Unassembled WGS sequence"/>
</dbReference>
<keyword evidence="2" id="KW-0511">Multifunctional enzyme</keyword>
<dbReference type="InterPro" id="IPR020843">
    <property type="entry name" value="ER"/>
</dbReference>
<dbReference type="PANTHER" id="PTHR43775">
    <property type="entry name" value="FATTY ACID SYNTHASE"/>
    <property type="match status" value="1"/>
</dbReference>
<sequence length="201" mass="22133">RTLDFEEHFKRTTDGRGVDVVLNSLAGDYVDASLRLLPHGGRFIEMGRTDTRDPEQIARQYANVRYQAFVLAHLDKDLIQRMLGELVELFERGVLTLPPLTTWDVREARAVFRDMSQGKHIGKNVLVLPQAIDPEGTVLITGGTGTLGQLAARQMVSEHGARHLLLTSRRGRDAEGAAELEAELTALGAQVRIAACDAADH</sequence>
<feature type="non-terminal residue" evidence="4">
    <location>
        <position position="201"/>
    </location>
</feature>
<evidence type="ECO:0000256" key="2">
    <source>
        <dbReference type="ARBA" id="ARBA00023268"/>
    </source>
</evidence>
<gene>
    <name evidence="4" type="ORF">ACM01_46610</name>
</gene>
<feature type="domain" description="Enoyl reductase (ER)" evidence="3">
    <location>
        <begin position="1"/>
        <end position="126"/>
    </location>
</feature>
<evidence type="ECO:0000259" key="3">
    <source>
        <dbReference type="SMART" id="SM00829"/>
    </source>
</evidence>
<keyword evidence="1" id="KW-0808">Transferase</keyword>
<dbReference type="GO" id="GO:0006633">
    <property type="term" value="P:fatty acid biosynthetic process"/>
    <property type="evidence" value="ECO:0007669"/>
    <property type="project" value="TreeGrafter"/>
</dbReference>
<dbReference type="InterPro" id="IPR036291">
    <property type="entry name" value="NAD(P)-bd_dom_sf"/>
</dbReference>
<dbReference type="Pfam" id="PF08659">
    <property type="entry name" value="KR"/>
    <property type="match status" value="1"/>
</dbReference>
<dbReference type="GO" id="GO:0004312">
    <property type="term" value="F:fatty acid synthase activity"/>
    <property type="evidence" value="ECO:0007669"/>
    <property type="project" value="TreeGrafter"/>
</dbReference>
<dbReference type="InterPro" id="IPR050091">
    <property type="entry name" value="PKS_NRPS_Biosynth_Enz"/>
</dbReference>
<dbReference type="SMART" id="SM00829">
    <property type="entry name" value="PKS_ER"/>
    <property type="match status" value="1"/>
</dbReference>
<reference evidence="4 5" key="1">
    <citation type="submission" date="2015-06" db="EMBL/GenBank/DDBJ databases">
        <authorList>
            <person name="Ju K.-S."/>
            <person name="Doroghazi J.R."/>
            <person name="Metcalf W.W."/>
        </authorList>
    </citation>
    <scope>NUCLEOTIDE SEQUENCE [LARGE SCALE GENOMIC DNA]</scope>
    <source>
        <strain evidence="4 5">NRRL 3414</strain>
    </source>
</reference>
<proteinExistence type="predicted"/>
<evidence type="ECO:0000256" key="1">
    <source>
        <dbReference type="ARBA" id="ARBA00022679"/>
    </source>
</evidence>
<dbReference type="PATRIC" id="fig|1938.3.peg.3717"/>
<evidence type="ECO:0000313" key="5">
    <source>
        <dbReference type="Proteomes" id="UP000037432"/>
    </source>
</evidence>
<evidence type="ECO:0000313" key="4">
    <source>
        <dbReference type="EMBL" id="KMS65866.1"/>
    </source>
</evidence>
<organism evidence="4 5">
    <name type="scientific">Streptomyces viridochromogenes</name>
    <dbReference type="NCBI Taxonomy" id="1938"/>
    <lineage>
        <taxon>Bacteria</taxon>
        <taxon>Bacillati</taxon>
        <taxon>Actinomycetota</taxon>
        <taxon>Actinomycetes</taxon>
        <taxon>Kitasatosporales</taxon>
        <taxon>Streptomycetaceae</taxon>
        <taxon>Streptomyces</taxon>
    </lineage>
</organism>
<accession>A0A0J7YQK3</accession>
<dbReference type="CDD" id="cd05195">
    <property type="entry name" value="enoyl_red"/>
    <property type="match status" value="1"/>
</dbReference>
<dbReference type="Pfam" id="PF13602">
    <property type="entry name" value="ADH_zinc_N_2"/>
    <property type="match status" value="1"/>
</dbReference>
<dbReference type="RefSeq" id="WP_048587633.1">
    <property type="nucleotide sequence ID" value="NZ_LFNT01000226.1"/>
</dbReference>
<dbReference type="GO" id="GO:0016491">
    <property type="term" value="F:oxidoreductase activity"/>
    <property type="evidence" value="ECO:0007669"/>
    <property type="project" value="InterPro"/>
</dbReference>
<protein>
    <recommendedName>
        <fullName evidence="3">Enoyl reductase (ER) domain-containing protein</fullName>
    </recommendedName>
</protein>
<dbReference type="InterPro" id="IPR013968">
    <property type="entry name" value="PKS_KR"/>
</dbReference>
<dbReference type="AlphaFoldDB" id="A0A0J7YQK3"/>
<comment type="caution">
    <text evidence="4">The sequence shown here is derived from an EMBL/GenBank/DDBJ whole genome shotgun (WGS) entry which is preliminary data.</text>
</comment>
<dbReference type="Gene3D" id="3.40.50.720">
    <property type="entry name" value="NAD(P)-binding Rossmann-like Domain"/>
    <property type="match status" value="1"/>
</dbReference>
<feature type="non-terminal residue" evidence="4">
    <location>
        <position position="1"/>
    </location>
</feature>